<dbReference type="KEGG" id="lins:G7067_01680"/>
<evidence type="ECO:0000256" key="10">
    <source>
        <dbReference type="ARBA" id="ARBA00048496"/>
    </source>
</evidence>
<evidence type="ECO:0000313" key="13">
    <source>
        <dbReference type="Proteomes" id="UP000501387"/>
    </source>
</evidence>
<evidence type="ECO:0000256" key="9">
    <source>
        <dbReference type="ARBA" id="ARBA00023079"/>
    </source>
</evidence>
<keyword evidence="6" id="KW-0479">Metal-binding</keyword>
<dbReference type="EC" id="3.5.1.9" evidence="4"/>
<dbReference type="EMBL" id="CP049934">
    <property type="protein sequence ID" value="QIM15405.1"/>
    <property type="molecule type" value="Genomic_DNA"/>
</dbReference>
<dbReference type="Pfam" id="PF04199">
    <property type="entry name" value="Cyclase"/>
    <property type="match status" value="1"/>
</dbReference>
<dbReference type="GO" id="GO:0019441">
    <property type="term" value="P:L-tryptophan catabolic process to kynurenine"/>
    <property type="evidence" value="ECO:0007669"/>
    <property type="project" value="InterPro"/>
</dbReference>
<keyword evidence="13" id="KW-1185">Reference proteome</keyword>
<evidence type="ECO:0000256" key="8">
    <source>
        <dbReference type="ARBA" id="ARBA00022833"/>
    </source>
</evidence>
<dbReference type="GO" id="GO:0046872">
    <property type="term" value="F:metal ion binding"/>
    <property type="evidence" value="ECO:0007669"/>
    <property type="project" value="UniProtKB-KW"/>
</dbReference>
<dbReference type="Proteomes" id="UP000501387">
    <property type="component" value="Chromosome"/>
</dbReference>
<comment type="pathway">
    <text evidence="11">Amino-acid degradation; L-tryptophan degradation via kynurenine pathway; L-kynurenine from L-tryptophan: step 2/2.</text>
</comment>
<evidence type="ECO:0000256" key="3">
    <source>
        <dbReference type="ARBA" id="ARBA00011738"/>
    </source>
</evidence>
<organism evidence="12 13">
    <name type="scientific">Leucobacter insecticola</name>
    <dbReference type="NCBI Taxonomy" id="2714934"/>
    <lineage>
        <taxon>Bacteria</taxon>
        <taxon>Bacillati</taxon>
        <taxon>Actinomycetota</taxon>
        <taxon>Actinomycetes</taxon>
        <taxon>Micrococcales</taxon>
        <taxon>Microbacteriaceae</taxon>
        <taxon>Leucobacter</taxon>
    </lineage>
</organism>
<reference evidence="12 13" key="1">
    <citation type="submission" date="2020-03" db="EMBL/GenBank/DDBJ databases">
        <title>Leucobacter sp. nov., isolated from beetles.</title>
        <authorList>
            <person name="Hyun D.-W."/>
            <person name="Bae J.-W."/>
        </authorList>
    </citation>
    <scope>NUCLEOTIDE SEQUENCE [LARGE SCALE GENOMIC DNA]</scope>
    <source>
        <strain evidence="12 13">HDW9B</strain>
    </source>
</reference>
<comment type="cofactor">
    <cofactor evidence="1">
        <name>Zn(2+)</name>
        <dbReference type="ChEBI" id="CHEBI:29105"/>
    </cofactor>
</comment>
<accession>A0A6G8FGD7</accession>
<dbReference type="Gene3D" id="3.50.30.50">
    <property type="entry name" value="Putative cyclase"/>
    <property type="match status" value="1"/>
</dbReference>
<dbReference type="PANTHER" id="PTHR31118">
    <property type="entry name" value="CYCLASE-LIKE PROTEIN 2"/>
    <property type="match status" value="1"/>
</dbReference>
<comment type="catalytic activity">
    <reaction evidence="10">
        <text>N-formyl-L-kynurenine + H2O = L-kynurenine + formate + H(+)</text>
        <dbReference type="Rhea" id="RHEA:13009"/>
        <dbReference type="ChEBI" id="CHEBI:15377"/>
        <dbReference type="ChEBI" id="CHEBI:15378"/>
        <dbReference type="ChEBI" id="CHEBI:15740"/>
        <dbReference type="ChEBI" id="CHEBI:57959"/>
        <dbReference type="ChEBI" id="CHEBI:58629"/>
        <dbReference type="EC" id="3.5.1.9"/>
    </reaction>
</comment>
<evidence type="ECO:0000256" key="4">
    <source>
        <dbReference type="ARBA" id="ARBA00012930"/>
    </source>
</evidence>
<dbReference type="InterPro" id="IPR037175">
    <property type="entry name" value="KFase_sf"/>
</dbReference>
<comment type="subunit">
    <text evidence="3">Homodimer.</text>
</comment>
<dbReference type="PANTHER" id="PTHR31118:SF32">
    <property type="entry name" value="KYNURENINE FORMAMIDASE"/>
    <property type="match status" value="1"/>
</dbReference>
<dbReference type="AlphaFoldDB" id="A0A6G8FGD7"/>
<evidence type="ECO:0000256" key="11">
    <source>
        <dbReference type="ARBA" id="ARBA00060547"/>
    </source>
</evidence>
<evidence type="ECO:0000313" key="12">
    <source>
        <dbReference type="EMBL" id="QIM15405.1"/>
    </source>
</evidence>
<keyword evidence="9" id="KW-0823">Tryptophan catabolism</keyword>
<keyword evidence="7" id="KW-0378">Hydrolase</keyword>
<evidence type="ECO:0000256" key="5">
    <source>
        <dbReference type="ARBA" id="ARBA00014889"/>
    </source>
</evidence>
<dbReference type="GO" id="GO:0004061">
    <property type="term" value="F:arylformamidase activity"/>
    <property type="evidence" value="ECO:0007669"/>
    <property type="project" value="UniProtKB-EC"/>
</dbReference>
<keyword evidence="8" id="KW-0862">Zinc</keyword>
<evidence type="ECO:0000256" key="6">
    <source>
        <dbReference type="ARBA" id="ARBA00022723"/>
    </source>
</evidence>
<dbReference type="RefSeq" id="WP_166321478.1">
    <property type="nucleotide sequence ID" value="NZ_CP049934.1"/>
</dbReference>
<gene>
    <name evidence="12" type="ORF">G7067_01680</name>
</gene>
<comment type="function">
    <text evidence="2">Catalyzes the hydrolysis of N-formyl-L-kynurenine to L-kynurenine, the second step in the kynurenine pathway of tryptophan degradation.</text>
</comment>
<name>A0A6G8FGD7_9MICO</name>
<sequence>MIIDISPAIDPATPVWPGDTPFGRTLRWDQTRGDSVTVSTITTTTHLGAHIDAPLHVREGTADTSKIDLNACVGSCVVIDISDLVGRDHRPHLAPQCAEIVARLQHTSPETTRFERVLLRHSTAAADGWDDNMPGIDPEFVTWFGAQGGKLLGIDLASFDPAEDAVLRAHNAAVDAGVIMLEGLELQHAPQGIAELIALPLPLLGADAAPVRAILRTTSTHPIDESTQP</sequence>
<evidence type="ECO:0000256" key="1">
    <source>
        <dbReference type="ARBA" id="ARBA00001947"/>
    </source>
</evidence>
<proteinExistence type="predicted"/>
<evidence type="ECO:0000256" key="7">
    <source>
        <dbReference type="ARBA" id="ARBA00022801"/>
    </source>
</evidence>
<dbReference type="InterPro" id="IPR007325">
    <property type="entry name" value="KFase/CYL"/>
</dbReference>
<protein>
    <recommendedName>
        <fullName evidence="5">Kynurenine formamidase</fullName>
        <ecNumber evidence="4">3.5.1.9</ecNumber>
    </recommendedName>
</protein>
<dbReference type="SUPFAM" id="SSF102198">
    <property type="entry name" value="Putative cyclase"/>
    <property type="match status" value="1"/>
</dbReference>
<evidence type="ECO:0000256" key="2">
    <source>
        <dbReference type="ARBA" id="ARBA00002204"/>
    </source>
</evidence>
<dbReference type="FunFam" id="3.50.30.50:FF:000001">
    <property type="entry name" value="Kynurenine formamidase"/>
    <property type="match status" value="1"/>
</dbReference>